<dbReference type="AlphaFoldDB" id="A0A0F9PG02"/>
<protein>
    <submittedName>
        <fullName evidence="1">Uncharacterized protein</fullName>
    </submittedName>
</protein>
<evidence type="ECO:0000313" key="1">
    <source>
        <dbReference type="EMBL" id="KKN29079.1"/>
    </source>
</evidence>
<dbReference type="EMBL" id="LAZR01002512">
    <property type="protein sequence ID" value="KKN29079.1"/>
    <property type="molecule type" value="Genomic_DNA"/>
</dbReference>
<sequence length="59" mass="7273">MISMTENDNYTYDQKPWHWTETDLSIDSILRKSAGIRRIRNKLKEKKRKYKPEFIRFVP</sequence>
<proteinExistence type="predicted"/>
<comment type="caution">
    <text evidence="1">The sequence shown here is derived from an EMBL/GenBank/DDBJ whole genome shotgun (WGS) entry which is preliminary data.</text>
</comment>
<name>A0A0F9PG02_9ZZZZ</name>
<reference evidence="1" key="1">
    <citation type="journal article" date="2015" name="Nature">
        <title>Complex archaea that bridge the gap between prokaryotes and eukaryotes.</title>
        <authorList>
            <person name="Spang A."/>
            <person name="Saw J.H."/>
            <person name="Jorgensen S.L."/>
            <person name="Zaremba-Niedzwiedzka K."/>
            <person name="Martijn J."/>
            <person name="Lind A.E."/>
            <person name="van Eijk R."/>
            <person name="Schleper C."/>
            <person name="Guy L."/>
            <person name="Ettema T.J."/>
        </authorList>
    </citation>
    <scope>NUCLEOTIDE SEQUENCE</scope>
</reference>
<accession>A0A0F9PG02</accession>
<organism evidence="1">
    <name type="scientific">marine sediment metagenome</name>
    <dbReference type="NCBI Taxonomy" id="412755"/>
    <lineage>
        <taxon>unclassified sequences</taxon>
        <taxon>metagenomes</taxon>
        <taxon>ecological metagenomes</taxon>
    </lineage>
</organism>
<gene>
    <name evidence="1" type="ORF">LCGC14_0847740</name>
</gene>